<gene>
    <name evidence="1" type="ORF">F383_39452</name>
</gene>
<evidence type="ECO:0000313" key="2">
    <source>
        <dbReference type="Proteomes" id="UP000032142"/>
    </source>
</evidence>
<sequence>MKRIRPMVERYHGNVI</sequence>
<keyword evidence="2" id="KW-1185">Reference proteome</keyword>
<dbReference type="EMBL" id="JRRC01347709">
    <property type="protein sequence ID" value="KHG03347.1"/>
    <property type="molecule type" value="Genomic_DNA"/>
</dbReference>
<dbReference type="AlphaFoldDB" id="A0A0B0MSM4"/>
<accession>A0A0B0MSM4</accession>
<comment type="caution">
    <text evidence="1">The sequence shown here is derived from an EMBL/GenBank/DDBJ whole genome shotgun (WGS) entry which is preliminary data.</text>
</comment>
<organism evidence="1 2">
    <name type="scientific">Gossypium arboreum</name>
    <name type="common">Tree cotton</name>
    <name type="synonym">Gossypium nanking</name>
    <dbReference type="NCBI Taxonomy" id="29729"/>
    <lineage>
        <taxon>Eukaryota</taxon>
        <taxon>Viridiplantae</taxon>
        <taxon>Streptophyta</taxon>
        <taxon>Embryophyta</taxon>
        <taxon>Tracheophyta</taxon>
        <taxon>Spermatophyta</taxon>
        <taxon>Magnoliopsida</taxon>
        <taxon>eudicotyledons</taxon>
        <taxon>Gunneridae</taxon>
        <taxon>Pentapetalae</taxon>
        <taxon>rosids</taxon>
        <taxon>malvids</taxon>
        <taxon>Malvales</taxon>
        <taxon>Malvaceae</taxon>
        <taxon>Malvoideae</taxon>
        <taxon>Gossypium</taxon>
    </lineage>
</organism>
<evidence type="ECO:0000313" key="1">
    <source>
        <dbReference type="EMBL" id="KHG03347.1"/>
    </source>
</evidence>
<dbReference type="Proteomes" id="UP000032142">
    <property type="component" value="Unassembled WGS sequence"/>
</dbReference>
<name>A0A0B0MSM4_GOSAR</name>
<proteinExistence type="predicted"/>
<protein>
    <submittedName>
        <fullName evidence="1">Uncharacterized protein</fullName>
    </submittedName>
</protein>
<reference evidence="2" key="1">
    <citation type="submission" date="2014-09" db="EMBL/GenBank/DDBJ databases">
        <authorList>
            <person name="Mudge J."/>
            <person name="Ramaraj T."/>
            <person name="Lindquist I.E."/>
            <person name="Bharti A.K."/>
            <person name="Sundararajan A."/>
            <person name="Cameron C.T."/>
            <person name="Woodward J.E."/>
            <person name="May G.D."/>
            <person name="Brubaker C."/>
            <person name="Broadhvest J."/>
            <person name="Wilkins T.A."/>
        </authorList>
    </citation>
    <scope>NUCLEOTIDE SEQUENCE</scope>
    <source>
        <strain evidence="2">cv. AKA8401</strain>
    </source>
</reference>